<dbReference type="eggNOG" id="ENOG502S41V">
    <property type="taxonomic scope" value="Eukaryota"/>
</dbReference>
<evidence type="ECO:0000256" key="6">
    <source>
        <dbReference type="ARBA" id="ARBA00022989"/>
    </source>
</evidence>
<evidence type="ECO:0000256" key="3">
    <source>
        <dbReference type="ARBA" id="ARBA00022729"/>
    </source>
</evidence>
<sequence length="710" mass="77523">MLLLLFLALLWAGSPAQDLAFSLQVPRVVTAQEGLCVRVPCTLSYPQIGWTDETPALGYWFLVGTESNIGRPVATNDQNRAVQTVPQDRFQLVGDPQNRSCSLLIREAQVEDSALYFFRVERGHFVRYNFMKNQFYLEVTALTQKPDIYVPEILEPGSQATLICVFNWDFKECPAPTFSWMGAAVPAPETRPTSSYFSVLTLTPRPQDHGTHLTCRVDFSRKGVSAERTVRLNVAHGPKDLVISISRANTSALEPQGKSPHLEAEKGQFLRLLCAADSQPPATLSWALEDRVLSRSHPQSSGTLELVLPRVKPGDSGRYTCQAENRLGSQSGTLDLSVQYAPENLSVKVLHANRTVLENLGNGTSLPVLEGQSLCLLCVAHSNPPAQLSWVLGGQTLSPSQPADPGILELPQIQMEHKGDLTCQAQNSLGSQHVSLHLSVVYPPQLLPPSCSWEGEGLHCNCSSQAQPAPTLRWRLGEGLLEGNHSNASWTVTSSSAGPWANSSLSLSGSLGSGLRLSCEARNAHGSQIVAVLLLPDKGLVSNAFSNGTFLGIGIMTLLFLCLLLVIRKTLRKKQTPEGTPTQAGTRTREGTQTQARTPPRPRAARRSTILDYINVFPTPGPLARNQKATPSSPSRAPPPGAHSLEFKKNQKELRVAHACPGPKSFTQASESENNQEELHYSTLHFSGVRPWETQEPKDPCSEYADIKFH</sequence>
<comment type="subcellular location">
    <subcellularLocation>
        <location evidence="1">Membrane</location>
        <topology evidence="1">Single-pass type I membrane protein</topology>
    </subcellularLocation>
</comment>
<evidence type="ECO:0000256" key="5">
    <source>
        <dbReference type="ARBA" id="ARBA00022889"/>
    </source>
</evidence>
<evidence type="ECO:0000256" key="4">
    <source>
        <dbReference type="ARBA" id="ARBA00022734"/>
    </source>
</evidence>
<dbReference type="Pfam" id="PF07679">
    <property type="entry name" value="I-set"/>
    <property type="match status" value="1"/>
</dbReference>
<dbReference type="SUPFAM" id="SSF48726">
    <property type="entry name" value="Immunoglobulin"/>
    <property type="match status" value="5"/>
</dbReference>
<feature type="signal peptide" evidence="14">
    <location>
        <begin position="1"/>
        <end position="16"/>
    </location>
</feature>
<evidence type="ECO:0000256" key="10">
    <source>
        <dbReference type="ARBA" id="ARBA00023319"/>
    </source>
</evidence>
<feature type="chain" id="PRO_5030171388" evidence="14">
    <location>
        <begin position="17"/>
        <end position="710"/>
    </location>
</feature>
<keyword evidence="6 13" id="KW-1133">Transmembrane helix</keyword>
<dbReference type="GeneTree" id="ENSGT01150000286907"/>
<dbReference type="InterPro" id="IPR003599">
    <property type="entry name" value="Ig_sub"/>
</dbReference>
<dbReference type="SMART" id="SM00408">
    <property type="entry name" value="IGc2"/>
    <property type="match status" value="2"/>
</dbReference>
<keyword evidence="3 14" id="KW-0732">Signal</keyword>
<evidence type="ECO:0000256" key="13">
    <source>
        <dbReference type="SAM" id="Phobius"/>
    </source>
</evidence>
<dbReference type="GeneID" id="100478360"/>
<dbReference type="Ensembl" id="ENSAMET00000015744.2">
    <property type="protein sequence ID" value="ENSAMEP00000015123.2"/>
    <property type="gene ID" value="ENSAMEG00000014322.2"/>
</dbReference>
<dbReference type="GO" id="GO:0007155">
    <property type="term" value="P:cell adhesion"/>
    <property type="evidence" value="ECO:0007669"/>
    <property type="project" value="UniProtKB-KW"/>
</dbReference>
<feature type="region of interest" description="Disordered" evidence="12">
    <location>
        <begin position="690"/>
        <end position="710"/>
    </location>
</feature>
<dbReference type="GO" id="GO:0033691">
    <property type="term" value="F:sialic acid binding"/>
    <property type="evidence" value="ECO:0007669"/>
    <property type="project" value="TreeGrafter"/>
</dbReference>
<feature type="domain" description="Ig-like" evidence="15">
    <location>
        <begin position="146"/>
        <end position="231"/>
    </location>
</feature>
<dbReference type="InterPro" id="IPR036179">
    <property type="entry name" value="Ig-like_dom_sf"/>
</dbReference>
<keyword evidence="2 13" id="KW-0812">Transmembrane</keyword>
<evidence type="ECO:0000313" key="16">
    <source>
        <dbReference type="Ensembl" id="ENSAMEP00000015123.2"/>
    </source>
</evidence>
<feature type="region of interest" description="Disordered" evidence="12">
    <location>
        <begin position="620"/>
        <end position="644"/>
    </location>
</feature>
<dbReference type="InterPro" id="IPR007110">
    <property type="entry name" value="Ig-like_dom"/>
</dbReference>
<dbReference type="CTD" id="89790"/>
<reference evidence="16" key="2">
    <citation type="submission" date="2025-08" db="UniProtKB">
        <authorList>
            <consortium name="Ensembl"/>
        </authorList>
    </citation>
    <scope>IDENTIFICATION</scope>
</reference>
<keyword evidence="7 13" id="KW-0472">Membrane</keyword>
<comment type="similarity">
    <text evidence="11">Belongs to the immunoglobulin superfamily. SIGLEC (sialic acid binding Ig-like lectin) family.</text>
</comment>
<evidence type="ECO:0000256" key="11">
    <source>
        <dbReference type="ARBA" id="ARBA00038361"/>
    </source>
</evidence>
<dbReference type="GO" id="GO:0005886">
    <property type="term" value="C:plasma membrane"/>
    <property type="evidence" value="ECO:0007669"/>
    <property type="project" value="TreeGrafter"/>
</dbReference>
<dbReference type="InterPro" id="IPR013783">
    <property type="entry name" value="Ig-like_fold"/>
</dbReference>
<accession>G1M703</accession>
<keyword evidence="8" id="KW-1015">Disulfide bond</keyword>
<feature type="compositionally biased region" description="Polar residues" evidence="12">
    <location>
        <begin position="577"/>
        <end position="586"/>
    </location>
</feature>
<organism evidence="16 17">
    <name type="scientific">Ailuropoda melanoleuca</name>
    <name type="common">Giant panda</name>
    <dbReference type="NCBI Taxonomy" id="9646"/>
    <lineage>
        <taxon>Eukaryota</taxon>
        <taxon>Metazoa</taxon>
        <taxon>Chordata</taxon>
        <taxon>Craniata</taxon>
        <taxon>Vertebrata</taxon>
        <taxon>Euteleostomi</taxon>
        <taxon>Mammalia</taxon>
        <taxon>Eutheria</taxon>
        <taxon>Laurasiatheria</taxon>
        <taxon>Carnivora</taxon>
        <taxon>Caniformia</taxon>
        <taxon>Ursidae</taxon>
        <taxon>Ailuropoda</taxon>
    </lineage>
</organism>
<dbReference type="Proteomes" id="UP000008912">
    <property type="component" value="Unassembled WGS sequence"/>
</dbReference>
<evidence type="ECO:0000256" key="7">
    <source>
        <dbReference type="ARBA" id="ARBA00023136"/>
    </source>
</evidence>
<keyword evidence="9" id="KW-0325">Glycoprotein</keyword>
<feature type="domain" description="Ig-like" evidence="15">
    <location>
        <begin position="342"/>
        <end position="439"/>
    </location>
</feature>
<dbReference type="PROSITE" id="PS50835">
    <property type="entry name" value="IG_LIKE"/>
    <property type="match status" value="3"/>
</dbReference>
<dbReference type="SMART" id="SM00409">
    <property type="entry name" value="IG"/>
    <property type="match status" value="4"/>
</dbReference>
<dbReference type="PANTHER" id="PTHR12035">
    <property type="entry name" value="SIALIC ACID BINDING IMMUNOGLOBULIN-LIKE LECTIN"/>
    <property type="match status" value="1"/>
</dbReference>
<dbReference type="FunFam" id="2.60.40.10:FF:000829">
    <property type="entry name" value="Sialic acid-binding Ig-like lectin 8"/>
    <property type="match status" value="1"/>
</dbReference>
<dbReference type="Gene3D" id="2.60.40.10">
    <property type="entry name" value="Immunoglobulins"/>
    <property type="match status" value="4"/>
</dbReference>
<dbReference type="InParanoid" id="G1M703"/>
<dbReference type="GO" id="GO:0030246">
    <property type="term" value="F:carbohydrate binding"/>
    <property type="evidence" value="ECO:0007669"/>
    <property type="project" value="UniProtKB-KW"/>
</dbReference>
<feature type="region of interest" description="Disordered" evidence="12">
    <location>
        <begin position="573"/>
        <end position="605"/>
    </location>
</feature>
<dbReference type="Pfam" id="PF13927">
    <property type="entry name" value="Ig_3"/>
    <property type="match status" value="1"/>
</dbReference>
<dbReference type="KEGG" id="aml:100478360"/>
<protein>
    <submittedName>
        <fullName evidence="16">Sialic acid binding Ig like lectin 10</fullName>
    </submittedName>
</protein>
<dbReference type="RefSeq" id="XP_011233942.2">
    <property type="nucleotide sequence ID" value="XM_011235640.3"/>
</dbReference>
<evidence type="ECO:0000259" key="15">
    <source>
        <dbReference type="PROSITE" id="PS50835"/>
    </source>
</evidence>
<evidence type="ECO:0000256" key="1">
    <source>
        <dbReference type="ARBA" id="ARBA00004479"/>
    </source>
</evidence>
<dbReference type="InterPro" id="IPR013098">
    <property type="entry name" value="Ig_I-set"/>
</dbReference>
<keyword evidence="4" id="KW-0430">Lectin</keyword>
<evidence type="ECO:0000256" key="2">
    <source>
        <dbReference type="ARBA" id="ARBA00022692"/>
    </source>
</evidence>
<dbReference type="AlphaFoldDB" id="G1M703"/>
<evidence type="ECO:0000256" key="12">
    <source>
        <dbReference type="SAM" id="MobiDB-lite"/>
    </source>
</evidence>
<feature type="compositionally biased region" description="Basic and acidic residues" evidence="12">
    <location>
        <begin position="693"/>
        <end position="710"/>
    </location>
</feature>
<dbReference type="InterPro" id="IPR013106">
    <property type="entry name" value="Ig_V-set"/>
</dbReference>
<reference evidence="16" key="3">
    <citation type="submission" date="2025-09" db="UniProtKB">
        <authorList>
            <consortium name="Ensembl"/>
        </authorList>
    </citation>
    <scope>IDENTIFICATION</scope>
</reference>
<evidence type="ECO:0000256" key="14">
    <source>
        <dbReference type="SAM" id="SignalP"/>
    </source>
</evidence>
<gene>
    <name evidence="16" type="primary">SIGLEC10</name>
</gene>
<proteinExistence type="inferred from homology"/>
<evidence type="ECO:0000256" key="8">
    <source>
        <dbReference type="ARBA" id="ARBA00023157"/>
    </source>
</evidence>
<feature type="domain" description="Ig-like" evidence="15">
    <location>
        <begin position="238"/>
        <end position="337"/>
    </location>
</feature>
<reference evidence="16 17" key="1">
    <citation type="journal article" date="2010" name="Nature">
        <title>The sequence and de novo assembly of the giant panda genome.</title>
        <authorList>
            <person name="Li R."/>
            <person name="Fan W."/>
            <person name="Tian G."/>
            <person name="Zhu H."/>
            <person name="He L."/>
            <person name="Cai J."/>
            <person name="Huang Q."/>
            <person name="Cai Q."/>
            <person name="Li B."/>
            <person name="Bai Y."/>
            <person name="Zhang Z."/>
            <person name="Zhang Y."/>
            <person name="Wang W."/>
            <person name="Li J."/>
            <person name="Wei F."/>
            <person name="Li H."/>
            <person name="Jian M."/>
            <person name="Li J."/>
            <person name="Zhang Z."/>
            <person name="Nielsen R."/>
            <person name="Li D."/>
            <person name="Gu W."/>
            <person name="Yang Z."/>
            <person name="Xuan Z."/>
            <person name="Ryder O.A."/>
            <person name="Leung F.C."/>
            <person name="Zhou Y."/>
            <person name="Cao J."/>
            <person name="Sun X."/>
            <person name="Fu Y."/>
            <person name="Fang X."/>
            <person name="Guo X."/>
            <person name="Wang B."/>
            <person name="Hou R."/>
            <person name="Shen F."/>
            <person name="Mu B."/>
            <person name="Ni P."/>
            <person name="Lin R."/>
            <person name="Qian W."/>
            <person name="Wang G."/>
            <person name="Yu C."/>
            <person name="Nie W."/>
            <person name="Wang J."/>
            <person name="Wu Z."/>
            <person name="Liang H."/>
            <person name="Min J."/>
            <person name="Wu Q."/>
            <person name="Cheng S."/>
            <person name="Ruan J."/>
            <person name="Wang M."/>
            <person name="Shi Z."/>
            <person name="Wen M."/>
            <person name="Liu B."/>
            <person name="Ren X."/>
            <person name="Zheng H."/>
            <person name="Dong D."/>
            <person name="Cook K."/>
            <person name="Shan G."/>
            <person name="Zhang H."/>
            <person name="Kosiol C."/>
            <person name="Xie X."/>
            <person name="Lu Z."/>
            <person name="Zheng H."/>
            <person name="Li Y."/>
            <person name="Steiner C.C."/>
            <person name="Lam T.T."/>
            <person name="Lin S."/>
            <person name="Zhang Q."/>
            <person name="Li G."/>
            <person name="Tian J."/>
            <person name="Gong T."/>
            <person name="Liu H."/>
            <person name="Zhang D."/>
            <person name="Fang L."/>
            <person name="Ye C."/>
            <person name="Zhang J."/>
            <person name="Hu W."/>
            <person name="Xu A."/>
            <person name="Ren Y."/>
            <person name="Zhang G."/>
            <person name="Bruford M.W."/>
            <person name="Li Q."/>
            <person name="Ma L."/>
            <person name="Guo Y."/>
            <person name="An N."/>
            <person name="Hu Y."/>
            <person name="Zheng Y."/>
            <person name="Shi Y."/>
            <person name="Li Z."/>
            <person name="Liu Q."/>
            <person name="Chen Y."/>
            <person name="Zhao J."/>
            <person name="Qu N."/>
            <person name="Zhao S."/>
            <person name="Tian F."/>
            <person name="Wang X."/>
            <person name="Wang H."/>
            <person name="Xu L."/>
            <person name="Liu X."/>
            <person name="Vinar T."/>
            <person name="Wang Y."/>
            <person name="Lam T.W."/>
            <person name="Yiu S.M."/>
            <person name="Liu S."/>
            <person name="Zhang H."/>
            <person name="Li D."/>
            <person name="Huang Y."/>
            <person name="Wang X."/>
            <person name="Yang G."/>
            <person name="Jiang Z."/>
            <person name="Wang J."/>
            <person name="Qin N."/>
            <person name="Li L."/>
            <person name="Li J."/>
            <person name="Bolund L."/>
            <person name="Kristiansen K."/>
            <person name="Wong G.K."/>
            <person name="Olson M."/>
            <person name="Zhang X."/>
            <person name="Li S."/>
            <person name="Yang H."/>
            <person name="Wang J."/>
            <person name="Wang J."/>
        </authorList>
    </citation>
    <scope>NUCLEOTIDE SEQUENCE [LARGE SCALE GENOMIC DNA]</scope>
</reference>
<dbReference type="STRING" id="9646.ENSAMEP00000015123"/>
<dbReference type="PANTHER" id="PTHR12035:SF115">
    <property type="entry name" value="SIALIC ACID-BINDING IG-LIKE LECTIN 10"/>
    <property type="match status" value="1"/>
</dbReference>
<keyword evidence="10" id="KW-0393">Immunoglobulin domain</keyword>
<keyword evidence="5" id="KW-0130">Cell adhesion</keyword>
<dbReference type="InterPro" id="IPR051036">
    <property type="entry name" value="SIGLEC"/>
</dbReference>
<evidence type="ECO:0000256" key="9">
    <source>
        <dbReference type="ARBA" id="ARBA00023180"/>
    </source>
</evidence>
<name>G1M703_AILME</name>
<evidence type="ECO:0000313" key="17">
    <source>
        <dbReference type="Proteomes" id="UP000008912"/>
    </source>
</evidence>
<dbReference type="Pfam" id="PF07686">
    <property type="entry name" value="V-set"/>
    <property type="match status" value="1"/>
</dbReference>
<feature type="transmembrane region" description="Helical" evidence="13">
    <location>
        <begin position="548"/>
        <end position="567"/>
    </location>
</feature>
<dbReference type="InterPro" id="IPR003598">
    <property type="entry name" value="Ig_sub2"/>
</dbReference>
<keyword evidence="17" id="KW-1185">Reference proteome</keyword>